<keyword evidence="4" id="KW-1185">Reference proteome</keyword>
<keyword evidence="1" id="KW-0479">Metal-binding</keyword>
<dbReference type="Proteomes" id="UP001162164">
    <property type="component" value="Unassembled WGS sequence"/>
</dbReference>
<name>A0ABQ9JCB7_9CUCU</name>
<dbReference type="PROSITE" id="PS50157">
    <property type="entry name" value="ZINC_FINGER_C2H2_2"/>
    <property type="match status" value="1"/>
</dbReference>
<organism evidence="3 4">
    <name type="scientific">Molorchus minor</name>
    <dbReference type="NCBI Taxonomy" id="1323400"/>
    <lineage>
        <taxon>Eukaryota</taxon>
        <taxon>Metazoa</taxon>
        <taxon>Ecdysozoa</taxon>
        <taxon>Arthropoda</taxon>
        <taxon>Hexapoda</taxon>
        <taxon>Insecta</taxon>
        <taxon>Pterygota</taxon>
        <taxon>Neoptera</taxon>
        <taxon>Endopterygota</taxon>
        <taxon>Coleoptera</taxon>
        <taxon>Polyphaga</taxon>
        <taxon>Cucujiformia</taxon>
        <taxon>Chrysomeloidea</taxon>
        <taxon>Cerambycidae</taxon>
        <taxon>Lamiinae</taxon>
        <taxon>Monochamini</taxon>
        <taxon>Molorchus</taxon>
    </lineage>
</organism>
<dbReference type="InterPro" id="IPR013087">
    <property type="entry name" value="Znf_C2H2_type"/>
</dbReference>
<proteinExistence type="predicted"/>
<sequence length="419" mass="48805">MEDVDTFLLSDNELCGPSLEEDLQVNFYYLKPKIKSLLPLMLGHFIRSWPGWQRSSNYFNKQISFENWYAKFKEHLMFKVNYLIKSDFDRASAMLKSNSLIDESVLFKIDNSTQTTSAEKPLAPYCIAIHGSPKTINSLVFSEGVNDNIIIKEYGANPINDRLTARQLINWPHIEVEFNSKELQFWRKNMHEYKRYLMFSSEKIIEALIEEIDIINEELSRRAYTLNIIKEYCRLYITVIKKHQTILLLTEEGIAEIETILEEFLLDIQEINLNSIATNTSVLFNIANCNYARNKCVRTSNQAVCFAESITPRIKLSLFEFNAVMEENKDTSFQLLQEISTTANIPLIRSICPKIQYNCTFCKRYFMTKSDILNHLKQKHCMEQPILCFKCKSQLNVTTLTENRWQHMCTKDDGESGSG</sequence>
<feature type="domain" description="C2H2-type" evidence="2">
    <location>
        <begin position="357"/>
        <end position="385"/>
    </location>
</feature>
<keyword evidence="1" id="KW-0862">Zinc</keyword>
<reference evidence="3" key="1">
    <citation type="journal article" date="2023" name="Insect Mol. Biol.">
        <title>Genome sequencing provides insights into the evolution of gene families encoding plant cell wall-degrading enzymes in longhorned beetles.</title>
        <authorList>
            <person name="Shin N.R."/>
            <person name="Okamura Y."/>
            <person name="Kirsch R."/>
            <person name="Pauchet Y."/>
        </authorList>
    </citation>
    <scope>NUCLEOTIDE SEQUENCE</scope>
    <source>
        <strain evidence="3">MMC_N1</strain>
    </source>
</reference>
<evidence type="ECO:0000313" key="4">
    <source>
        <dbReference type="Proteomes" id="UP001162164"/>
    </source>
</evidence>
<evidence type="ECO:0000313" key="3">
    <source>
        <dbReference type="EMBL" id="KAJ8975539.1"/>
    </source>
</evidence>
<dbReference type="PROSITE" id="PS00028">
    <property type="entry name" value="ZINC_FINGER_C2H2_1"/>
    <property type="match status" value="1"/>
</dbReference>
<protein>
    <recommendedName>
        <fullName evidence="2">C2H2-type domain-containing protein</fullName>
    </recommendedName>
</protein>
<comment type="caution">
    <text evidence="3">The sequence shown here is derived from an EMBL/GenBank/DDBJ whole genome shotgun (WGS) entry which is preliminary data.</text>
</comment>
<gene>
    <name evidence="3" type="ORF">NQ317_003881</name>
</gene>
<accession>A0ABQ9JCB7</accession>
<evidence type="ECO:0000256" key="1">
    <source>
        <dbReference type="PROSITE-ProRule" id="PRU00042"/>
    </source>
</evidence>
<dbReference type="EMBL" id="JAPWTJ010000807">
    <property type="protein sequence ID" value="KAJ8975539.1"/>
    <property type="molecule type" value="Genomic_DNA"/>
</dbReference>
<keyword evidence="1" id="KW-0863">Zinc-finger</keyword>
<evidence type="ECO:0000259" key="2">
    <source>
        <dbReference type="PROSITE" id="PS50157"/>
    </source>
</evidence>